<dbReference type="OrthoDB" id="7451790at2759"/>
<evidence type="ECO:0000313" key="6">
    <source>
        <dbReference type="Proteomes" id="UP000837801"/>
    </source>
</evidence>
<dbReference type="GO" id="GO:0061499">
    <property type="term" value="C:outer plaque of mitotic spindle pole body"/>
    <property type="evidence" value="ECO:0007669"/>
    <property type="project" value="TreeGrafter"/>
</dbReference>
<evidence type="ECO:0000256" key="1">
    <source>
        <dbReference type="ARBA" id="ARBA00022614"/>
    </source>
</evidence>
<feature type="region of interest" description="Disordered" evidence="4">
    <location>
        <begin position="1"/>
        <end position="92"/>
    </location>
</feature>
<dbReference type="Proteomes" id="UP000837801">
    <property type="component" value="Unassembled WGS sequence"/>
</dbReference>
<dbReference type="InterPro" id="IPR001611">
    <property type="entry name" value="Leu-rich_rpt"/>
</dbReference>
<organism evidence="5 6">
    <name type="scientific">[Candida] railenensis</name>
    <dbReference type="NCBI Taxonomy" id="45579"/>
    <lineage>
        <taxon>Eukaryota</taxon>
        <taxon>Fungi</taxon>
        <taxon>Dikarya</taxon>
        <taxon>Ascomycota</taxon>
        <taxon>Saccharomycotina</taxon>
        <taxon>Pichiomycetes</taxon>
        <taxon>Debaryomycetaceae</taxon>
        <taxon>Kurtzmaniella</taxon>
    </lineage>
</organism>
<name>A0A9P0QSM8_9ASCO</name>
<sequence length="1396" mass="158252">MRNTELSDSMLQPRTETQPSSAHSVDTKHLSHRKDIIQEEVDDISFNISDDEARNRETNGSEHGEDRNHQGSEGVIDAEEDEDSSLGAPAPSEHAFAYQNKLKYLPNVDFKGDITKSFNLSSLSPPSSIPNTFKYKSHPNAKTKSKLGIVNYNEIDEEDEGEGSDGIVEDAVEESNQNHSESEPSLPPITSTMNEKNKKSDTTPNWMPDVLSEKWLPESVEFKPGLLGNNIRSNNNGNINNNSKRNSNSESNENYNQNFINNLDDLDFSSSVRIRKPVDSNKESLDFNFGSTGNTMIHNSRTNLNNDTPEWMKATKEYEAQKKRNQLQNIFLSVSEHASNGGAGTGVASGAGHSISSTASTPIPSLTTREVEQLQHLTQEQIQEIMEQVGPATKVPESPLKLFGTKYNTFTKDRLSNLLQRVQNKSPAITSSIKPSDEIDIGSEDGIEAEKKVENEEDQIQVSKKSPRKPKQFIIPNILEPKMNIKNFTKSGSYTEKEFLKNADDVFKDIQERGFKRNIRDVTNLSNVINNHDKTNNTKTRIVSSATSTSTPKNDKVSNISEYSSFTSGLEEFEESKQQTENQSSTNNDFTSFEGTSREGDTNRYTQLSPRNLKYLQRQLSAEMESSYTYDGSDSNSEFVVDKEKVSKEAEASDRLHDQRKLGKKDKGITSISRRLEEIETMLSEKHDDELQKIRRENELLKSELKNRNNMNNDFVSPLRDPTMDSIDDFTQDEASQVHDFIKWKRISQLKLRESPESDSGSPDKSQSFVRGRVNPNVELPIEYNNMIFDVANQKWINNEDKDEVRGSLDSIEDLVSEKGSEALREEQTGGRSEVDLMDKSTNSIMNKMKNSRKGGNGSKLEVSFHLPNSTMESEDDFKMKNSSAVTNVSQLQDSTFSQTRKRLVNIITDVLGTENLDWDAVFNISMAGFELDNLKDLERFLPRLKSLDVSKNQIRFLEGIPNKVLELNTSSNKIDNLSSFKRFHDLQVLNCSFNIISSLQSLSSNIHLTELNISYNKLVSLRGLENFSNLVTLNASNNELKGALEISGKLRNLQSLNLSDNKLESFSGIEKLKSLRVLNLNENPHLKSIRCQGRHLYLKKLSLKLNNLQDLEVECFPNLRVLRIDGNQIGSFKNQLRKLRNLEEISCKSQPSTSTTINEILSDSRDLKTFDLSGNSSTVLEVVSSHKLKFLNLNRLTLSAMNISTLPEDFAEAFPNVRELNLNFNKLKSIEPLSKLTNLKRLFIISNNIDKVQSIVSALSTSSIRKSLQEIDLRLNQVNIDFYPFVFNKSELEYSQHLKSTANIDISPIQLETLDDIESFAILYQSLNKSYDEWVDRDTKFLDKLKSTPNDEGKIIQRVNYEMLLINLFVNLRRLDGNIISQEKKEILKQRLRMR</sequence>
<dbReference type="InterPro" id="IPR052574">
    <property type="entry name" value="CDIRP"/>
</dbReference>
<dbReference type="GO" id="GO:1902412">
    <property type="term" value="P:regulation of mitotic cytokinesis"/>
    <property type="evidence" value="ECO:0007669"/>
    <property type="project" value="TreeGrafter"/>
</dbReference>
<feature type="region of interest" description="Disordered" evidence="4">
    <location>
        <begin position="530"/>
        <end position="559"/>
    </location>
</feature>
<dbReference type="GO" id="GO:0035591">
    <property type="term" value="F:signaling adaptor activity"/>
    <property type="evidence" value="ECO:0007669"/>
    <property type="project" value="TreeGrafter"/>
</dbReference>
<evidence type="ECO:0000256" key="3">
    <source>
        <dbReference type="SAM" id="Coils"/>
    </source>
</evidence>
<feature type="compositionally biased region" description="Low complexity" evidence="4">
    <location>
        <begin position="228"/>
        <end position="257"/>
    </location>
</feature>
<dbReference type="SMART" id="SM00365">
    <property type="entry name" value="LRR_SD22"/>
    <property type="match status" value="7"/>
</dbReference>
<dbReference type="SUPFAM" id="SSF52047">
    <property type="entry name" value="RNI-like"/>
    <property type="match status" value="1"/>
</dbReference>
<keyword evidence="3" id="KW-0175">Coiled coil</keyword>
<keyword evidence="6" id="KW-1185">Reference proteome</keyword>
<feature type="coiled-coil region" evidence="3">
    <location>
        <begin position="684"/>
        <end position="714"/>
    </location>
</feature>
<feature type="region of interest" description="Disordered" evidence="4">
    <location>
        <begin position="225"/>
        <end position="257"/>
    </location>
</feature>
<feature type="region of interest" description="Disordered" evidence="4">
    <location>
        <begin position="173"/>
        <end position="205"/>
    </location>
</feature>
<feature type="compositionally biased region" description="Polar residues" evidence="4">
    <location>
        <begin position="758"/>
        <end position="769"/>
    </location>
</feature>
<dbReference type="InterPro" id="IPR003591">
    <property type="entry name" value="Leu-rich_rpt_typical-subtyp"/>
</dbReference>
<dbReference type="InterPro" id="IPR025875">
    <property type="entry name" value="Leu-rich_rpt_4"/>
</dbReference>
<proteinExistence type="predicted"/>
<feature type="region of interest" description="Disordered" evidence="4">
    <location>
        <begin position="573"/>
        <end position="611"/>
    </location>
</feature>
<dbReference type="EMBL" id="CAKXYY010000015">
    <property type="protein sequence ID" value="CAH2354231.1"/>
    <property type="molecule type" value="Genomic_DNA"/>
</dbReference>
<evidence type="ECO:0000256" key="2">
    <source>
        <dbReference type="ARBA" id="ARBA00022737"/>
    </source>
</evidence>
<dbReference type="InterPro" id="IPR032675">
    <property type="entry name" value="LRR_dom_sf"/>
</dbReference>
<feature type="compositionally biased region" description="Basic and acidic residues" evidence="4">
    <location>
        <begin position="25"/>
        <end position="37"/>
    </location>
</feature>
<reference evidence="5" key="1">
    <citation type="submission" date="2022-03" db="EMBL/GenBank/DDBJ databases">
        <authorList>
            <person name="Legras J.-L."/>
            <person name="Devillers H."/>
            <person name="Grondin C."/>
        </authorList>
    </citation>
    <scope>NUCLEOTIDE SEQUENCE</scope>
    <source>
        <strain evidence="5">CLIB 1423</strain>
    </source>
</reference>
<keyword evidence="1" id="KW-0433">Leucine-rich repeat</keyword>
<feature type="compositionally biased region" description="Low complexity" evidence="4">
    <location>
        <begin position="350"/>
        <end position="362"/>
    </location>
</feature>
<feature type="compositionally biased region" description="Basic and acidic residues" evidence="4">
    <location>
        <begin position="51"/>
        <end position="70"/>
    </location>
</feature>
<dbReference type="PANTHER" id="PTHR47566">
    <property type="match status" value="1"/>
</dbReference>
<feature type="region of interest" description="Disordered" evidence="4">
    <location>
        <begin position="752"/>
        <end position="772"/>
    </location>
</feature>
<feature type="region of interest" description="Disordered" evidence="4">
    <location>
        <begin position="343"/>
        <end position="362"/>
    </location>
</feature>
<feature type="region of interest" description="Disordered" evidence="4">
    <location>
        <begin position="644"/>
        <end position="667"/>
    </location>
</feature>
<evidence type="ECO:0000313" key="5">
    <source>
        <dbReference type="EMBL" id="CAH2354231.1"/>
    </source>
</evidence>
<accession>A0A9P0QSM8</accession>
<keyword evidence="2" id="KW-0677">Repeat</keyword>
<feature type="compositionally biased region" description="Polar residues" evidence="4">
    <location>
        <begin position="1"/>
        <end position="24"/>
    </location>
</feature>
<gene>
    <name evidence="5" type="ORF">CLIB1423_15S01530</name>
</gene>
<feature type="compositionally biased region" description="Polar residues" evidence="4">
    <location>
        <begin position="537"/>
        <end position="559"/>
    </location>
</feature>
<evidence type="ECO:0000256" key="4">
    <source>
        <dbReference type="SAM" id="MobiDB-lite"/>
    </source>
</evidence>
<dbReference type="Gene3D" id="3.80.10.10">
    <property type="entry name" value="Ribonuclease Inhibitor"/>
    <property type="match status" value="3"/>
</dbReference>
<protein>
    <submittedName>
        <fullName evidence="5">Uncharacterized protein</fullName>
    </submittedName>
</protein>
<dbReference type="Pfam" id="PF12799">
    <property type="entry name" value="LRR_4"/>
    <property type="match status" value="2"/>
</dbReference>
<dbReference type="PROSITE" id="PS51450">
    <property type="entry name" value="LRR"/>
    <property type="match status" value="3"/>
</dbReference>
<dbReference type="GO" id="GO:0031028">
    <property type="term" value="P:septation initiation signaling"/>
    <property type="evidence" value="ECO:0007669"/>
    <property type="project" value="TreeGrafter"/>
</dbReference>
<comment type="caution">
    <text evidence="5">The sequence shown here is derived from an EMBL/GenBank/DDBJ whole genome shotgun (WGS) entry which is preliminary data.</text>
</comment>
<feature type="compositionally biased region" description="Polar residues" evidence="4">
    <location>
        <begin position="579"/>
        <end position="595"/>
    </location>
</feature>
<dbReference type="SUPFAM" id="SSF52058">
    <property type="entry name" value="L domain-like"/>
    <property type="match status" value="1"/>
</dbReference>
<dbReference type="SMART" id="SM00369">
    <property type="entry name" value="LRR_TYP"/>
    <property type="match status" value="5"/>
</dbReference>
<dbReference type="PANTHER" id="PTHR47566:SF1">
    <property type="entry name" value="PROTEIN NUD1"/>
    <property type="match status" value="1"/>
</dbReference>